<evidence type="ECO:0000313" key="3">
    <source>
        <dbReference type="Proteomes" id="UP000226431"/>
    </source>
</evidence>
<proteinExistence type="predicted"/>
<gene>
    <name evidence="2" type="ORF">CDD80_2134</name>
</gene>
<reference evidence="2 3" key="1">
    <citation type="submission" date="2017-06" db="EMBL/GenBank/DDBJ databases">
        <title>Ant-infecting Ophiocordyceps genomes reveal a high diversity of potential behavioral manipulation genes and a possible major role for enterotoxins.</title>
        <authorList>
            <person name="De Bekker C."/>
            <person name="Evans H.C."/>
            <person name="Brachmann A."/>
            <person name="Hughes D.P."/>
        </authorList>
    </citation>
    <scope>NUCLEOTIDE SEQUENCE [LARGE SCALE GENOMIC DNA]</scope>
    <source>
        <strain evidence="2 3">Map16</strain>
    </source>
</reference>
<evidence type="ECO:0000256" key="1">
    <source>
        <dbReference type="SAM" id="SignalP"/>
    </source>
</evidence>
<keyword evidence="3" id="KW-1185">Reference proteome</keyword>
<comment type="caution">
    <text evidence="2">The sequence shown here is derived from an EMBL/GenBank/DDBJ whole genome shotgun (WGS) entry which is preliminary data.</text>
</comment>
<protein>
    <submittedName>
        <fullName evidence="2">Uncharacterized protein</fullName>
    </submittedName>
</protein>
<dbReference type="Proteomes" id="UP000226431">
    <property type="component" value="Unassembled WGS sequence"/>
</dbReference>
<keyword evidence="1" id="KW-0732">Signal</keyword>
<dbReference type="STRING" id="2004952.A0A2C5ZKB8"/>
<dbReference type="OrthoDB" id="4922652at2759"/>
<dbReference type="EMBL" id="NJES01000020">
    <property type="protein sequence ID" value="PHH80293.1"/>
    <property type="molecule type" value="Genomic_DNA"/>
</dbReference>
<feature type="chain" id="PRO_5012971124" evidence="1">
    <location>
        <begin position="25"/>
        <end position="1098"/>
    </location>
</feature>
<sequence length="1098" mass="124643">MWPAASFLSLLWLQWAFNTCTVYGESLSLNQENNSTSAQVELKRRDSEEDDELTDVTINSDLTAVRDILRDAELGKDLWDLLSKIADEIAAKDLLNIAKTLEIDPVKSKLKEPTEKMGRLLDDSLKRTKQQIGIQHIRRLQFRSQVSSRFKSGMKSSMLNPFELIGAGLDIHKAFKEDNTVLNREAALTSLIPVVGCGPEAQIARERGELNHWDFIACVVGGVLVFTPLQPFGLAILTIRKVISEATPFTETKRMDFHNLWNETNIQKQASDAWDKYCERAWSEGILSDEFSNASLDFTKAEAFALQYAATKELSVLNLGYQLLILGSSSSDEHAAIQLSYRRARTKSFIDLCDVTEARRDDLDVDKHKMVMKWLREQIPKFKEDFKEEYRAEGSIVIRILLAKQLHNAMENSVTRRREKYEGYVNQTVDGTMGAFEPQMPGWEKRKTQLPQSFINFCEKKRSLRKELAGGPAANEVDCRSSDFWTNKEGKYRLTKLYYGDLRCKLDDKSYGLNNLFFTACPVGASKTSLACDSKPISVLDPEDYELLSRSGIDEGLVHGGPSGVSGWKAPEVWSEITEKPKQRTGSKQEPQSWIQAKPLETMNCKAKNISWDFFDIDTVAVAEGKVKCGLPGRPWQSMRWINGPTPLVEICETTQACKLYEPGRNLTSDFPKRAAAYGLPAERPPPPWDSRLLDCSALHIDWKNIQSEGWWMLDPVRRVAEGWDRCGSKEHGTNYWFQWSPRWSDVQYSQGRNYSSLVEMINGEDGDRLDFNGSALYFPTEVKASTVAHMTTPPPENQNISGKPWHGKRPGTSIICNDMNWLVSDSEEVSGSEKVLDWYEVPDSKKDSGPKEVLDWFEDPDTEEVWGEEEILRWKEFLGSEDALDPEGPIAHVRQTLIAKGYVSCGRHGLTETWHWAEKGKKLVRCRSKFPGDSEITCVAWDVFDNLSVEAMVSTRETKIPIKLPPLKFMRPHTLDANPRFFIDADAFEVATPEATHGCAKVSKLTYTFEAGDSNGDGTHDMLYYRLGSSSFYRSLISGFDPGKSFTRNITKEDFTKIFKSSALDQHKNLYLNKLDFLEIRDVGVKSLFDGWWRLKC</sequence>
<name>A0A2C5ZKB8_9HYPO</name>
<dbReference type="AlphaFoldDB" id="A0A2C5ZKB8"/>
<feature type="signal peptide" evidence="1">
    <location>
        <begin position="1"/>
        <end position="24"/>
    </location>
</feature>
<accession>A0A2C5ZKB8</accession>
<evidence type="ECO:0000313" key="2">
    <source>
        <dbReference type="EMBL" id="PHH80293.1"/>
    </source>
</evidence>
<organism evidence="2 3">
    <name type="scientific">Ophiocordyceps camponoti-rufipedis</name>
    <dbReference type="NCBI Taxonomy" id="2004952"/>
    <lineage>
        <taxon>Eukaryota</taxon>
        <taxon>Fungi</taxon>
        <taxon>Dikarya</taxon>
        <taxon>Ascomycota</taxon>
        <taxon>Pezizomycotina</taxon>
        <taxon>Sordariomycetes</taxon>
        <taxon>Hypocreomycetidae</taxon>
        <taxon>Hypocreales</taxon>
        <taxon>Ophiocordycipitaceae</taxon>
        <taxon>Ophiocordyceps</taxon>
    </lineage>
</organism>